<evidence type="ECO:0000313" key="3">
    <source>
        <dbReference type="Proteomes" id="UP000313359"/>
    </source>
</evidence>
<dbReference type="Proteomes" id="UP000313359">
    <property type="component" value="Unassembled WGS sequence"/>
</dbReference>
<accession>A0A5C2S2U8</accession>
<dbReference type="OrthoDB" id="2959034at2759"/>
<dbReference type="EMBL" id="ML122278">
    <property type="protein sequence ID" value="RPD57893.1"/>
    <property type="molecule type" value="Genomic_DNA"/>
</dbReference>
<feature type="compositionally biased region" description="Polar residues" evidence="1">
    <location>
        <begin position="1"/>
        <end position="12"/>
    </location>
</feature>
<organism evidence="2 3">
    <name type="scientific">Lentinus tigrinus ALCF2SS1-6</name>
    <dbReference type="NCBI Taxonomy" id="1328759"/>
    <lineage>
        <taxon>Eukaryota</taxon>
        <taxon>Fungi</taxon>
        <taxon>Dikarya</taxon>
        <taxon>Basidiomycota</taxon>
        <taxon>Agaricomycotina</taxon>
        <taxon>Agaricomycetes</taxon>
        <taxon>Polyporales</taxon>
        <taxon>Polyporaceae</taxon>
        <taxon>Lentinus</taxon>
    </lineage>
</organism>
<evidence type="ECO:0000256" key="1">
    <source>
        <dbReference type="SAM" id="MobiDB-lite"/>
    </source>
</evidence>
<feature type="region of interest" description="Disordered" evidence="1">
    <location>
        <begin position="322"/>
        <end position="353"/>
    </location>
</feature>
<reference evidence="2" key="1">
    <citation type="journal article" date="2018" name="Genome Biol. Evol.">
        <title>Genomics and development of Lentinus tigrinus, a white-rot wood-decaying mushroom with dimorphic fruiting bodies.</title>
        <authorList>
            <person name="Wu B."/>
            <person name="Xu Z."/>
            <person name="Knudson A."/>
            <person name="Carlson A."/>
            <person name="Chen N."/>
            <person name="Kovaka S."/>
            <person name="LaButti K."/>
            <person name="Lipzen A."/>
            <person name="Pennachio C."/>
            <person name="Riley R."/>
            <person name="Schakwitz W."/>
            <person name="Umezawa K."/>
            <person name="Ohm R.A."/>
            <person name="Grigoriev I.V."/>
            <person name="Nagy L.G."/>
            <person name="Gibbons J."/>
            <person name="Hibbett D."/>
        </authorList>
    </citation>
    <scope>NUCLEOTIDE SEQUENCE [LARGE SCALE GENOMIC DNA]</scope>
    <source>
        <strain evidence="2">ALCF2SS1-6</strain>
    </source>
</reference>
<dbReference type="STRING" id="1328759.A0A5C2S2U8"/>
<protein>
    <submittedName>
        <fullName evidence="2">Uncharacterized protein</fullName>
    </submittedName>
</protein>
<sequence length="417" mass="45108">MIIPASNRSTMQDAPPSYDDLESLALPPSRDEKASSESTRSTDLLLLSPQHPIPSTSSSPGPSNLQAYQTWLLSLLLNPSAWTASQAAQEVRKTLVNLVQGLVRGGDPNGVLAILDSCADACRSYDLSLSTILQERSAAGHTPLYWAIVNRANPSPSAQDITYLRAMLVYAAPLSTATIDDVRLACLHSPNNTLFQCLRRIPAFSPLSPQERLILNSNVPVDEVDMRDTDANTMSFSVDFKIPMFQKRIRIAEAVDLEFIAKGRMWQLSFVVARKHDHTRLGYLEVTPGRLAVKLALLPHSPPTRLNATLVIKARTEDELVSSSPAAASDKPSGSSLFSPSDPAPSPAGQVNPPIEVRLASKRQLIPASGSHGQNGMVAVSLEENDRANTLQVDGCPYVGKDDTLFVSLNVQLDPTS</sequence>
<dbReference type="AlphaFoldDB" id="A0A5C2S2U8"/>
<evidence type="ECO:0000313" key="2">
    <source>
        <dbReference type="EMBL" id="RPD57893.1"/>
    </source>
</evidence>
<proteinExistence type="predicted"/>
<name>A0A5C2S2U8_9APHY</name>
<keyword evidence="3" id="KW-1185">Reference proteome</keyword>
<feature type="compositionally biased region" description="Low complexity" evidence="1">
    <location>
        <begin position="322"/>
        <end position="336"/>
    </location>
</feature>
<feature type="region of interest" description="Disordered" evidence="1">
    <location>
        <begin position="1"/>
        <end position="42"/>
    </location>
</feature>
<gene>
    <name evidence="2" type="ORF">L227DRAFT_577581</name>
</gene>